<protein>
    <recommendedName>
        <fullName evidence="1">T6SS Phospholipase effector Tle1-like catalytic domain-containing protein</fullName>
    </recommendedName>
</protein>
<accession>A0ABQ6GXY6</accession>
<dbReference type="PANTHER" id="PTHR33840:SF1">
    <property type="entry name" value="TLE1 PHOSPHOLIPASE DOMAIN-CONTAINING PROTEIN"/>
    <property type="match status" value="1"/>
</dbReference>
<evidence type="ECO:0000313" key="3">
    <source>
        <dbReference type="Proteomes" id="UP001157186"/>
    </source>
</evidence>
<dbReference type="RefSeq" id="WP_284245992.1">
    <property type="nucleotide sequence ID" value="NZ_BSST01000001.1"/>
</dbReference>
<dbReference type="PANTHER" id="PTHR33840">
    <property type="match status" value="1"/>
</dbReference>
<sequence length="344" mass="39146">MKRIIICADGTWNRPEQLGKEQYPTNVLTFARHILPQDNTGIKQVVFYDWGIGSYHDQLSGGGFGAGLEKNVMDGYRFLVHNYDIGDEIYLFGFSRGAYTVRSLAGLINNCSILKSAHGHLVEKAFDIYKTKKHTPKSQFAIDWRAEHAIEPTANIHFIGVWDTVGALGLPFSIFGLIKDKHLFYDRSLGSNMKTVRHALSLDELRDDFEPTIWQPRPNVDLAQVWFAGVHSDVGGSYKPDSNGQLLSEIPLQWLMTEAENSGLAFDGLIHQRALKAEHNVHASQHNEYKGKYKLLGKRIREIPRQTDNPTYVHSSVKKRYQSGYKSQPIENYIAKYGQWPPIW</sequence>
<proteinExistence type="predicted"/>
<name>A0ABQ6GXY6_9GAMM</name>
<dbReference type="Proteomes" id="UP001157186">
    <property type="component" value="Unassembled WGS sequence"/>
</dbReference>
<keyword evidence="3" id="KW-1185">Reference proteome</keyword>
<dbReference type="Pfam" id="PF09994">
    <property type="entry name" value="T6SS_Tle1-like_cat"/>
    <property type="match status" value="1"/>
</dbReference>
<evidence type="ECO:0000259" key="1">
    <source>
        <dbReference type="Pfam" id="PF09994"/>
    </source>
</evidence>
<feature type="domain" description="T6SS Phospholipase effector Tle1-like catalytic" evidence="1">
    <location>
        <begin position="2"/>
        <end position="258"/>
    </location>
</feature>
<gene>
    <name evidence="2" type="ORF">tinsulaeT_33740</name>
</gene>
<comment type="caution">
    <text evidence="2">The sequence shown here is derived from an EMBL/GenBank/DDBJ whole genome shotgun (WGS) entry which is preliminary data.</text>
</comment>
<dbReference type="EMBL" id="BSST01000001">
    <property type="protein sequence ID" value="GLX80034.1"/>
    <property type="molecule type" value="Genomic_DNA"/>
</dbReference>
<organism evidence="2 3">
    <name type="scientific">Thalassotalea insulae</name>
    <dbReference type="NCBI Taxonomy" id="2056778"/>
    <lineage>
        <taxon>Bacteria</taxon>
        <taxon>Pseudomonadati</taxon>
        <taxon>Pseudomonadota</taxon>
        <taxon>Gammaproteobacteria</taxon>
        <taxon>Alteromonadales</taxon>
        <taxon>Colwelliaceae</taxon>
        <taxon>Thalassotalea</taxon>
    </lineage>
</organism>
<reference evidence="2 3" key="1">
    <citation type="submission" date="2023-03" db="EMBL/GenBank/DDBJ databases">
        <title>Draft genome sequence of Thalassotalea insulae KCTC 62186T.</title>
        <authorList>
            <person name="Sawabe T."/>
        </authorList>
    </citation>
    <scope>NUCLEOTIDE SEQUENCE [LARGE SCALE GENOMIC DNA]</scope>
    <source>
        <strain evidence="2 3">KCTC 62186</strain>
    </source>
</reference>
<evidence type="ECO:0000313" key="2">
    <source>
        <dbReference type="EMBL" id="GLX80034.1"/>
    </source>
</evidence>
<dbReference type="InterPro" id="IPR018712">
    <property type="entry name" value="Tle1-like_cat"/>
</dbReference>